<keyword evidence="7" id="KW-1185">Reference proteome</keyword>
<dbReference type="Proteomes" id="UP000694415">
    <property type="component" value="Unplaced"/>
</dbReference>
<evidence type="ECO:0000256" key="4">
    <source>
        <dbReference type="SAM" id="SignalP"/>
    </source>
</evidence>
<reference evidence="6" key="2">
    <citation type="submission" date="2025-09" db="UniProtKB">
        <authorList>
            <consortium name="Ensembl"/>
        </authorList>
    </citation>
    <scope>IDENTIFICATION</scope>
</reference>
<dbReference type="InterPro" id="IPR036179">
    <property type="entry name" value="Ig-like_dom_sf"/>
</dbReference>
<dbReference type="PANTHER" id="PTHR23266">
    <property type="entry name" value="IMMUNOGLOBULIN HEAVY CHAIN"/>
    <property type="match status" value="1"/>
</dbReference>
<dbReference type="SUPFAM" id="SSF48726">
    <property type="entry name" value="Immunoglobulin"/>
    <property type="match status" value="1"/>
</dbReference>
<feature type="domain" description="Ig-like" evidence="5">
    <location>
        <begin position="14"/>
        <end position="115"/>
    </location>
</feature>
<accession>A0A8C6GD38</accession>
<evidence type="ECO:0000256" key="2">
    <source>
        <dbReference type="ARBA" id="ARBA00023130"/>
    </source>
</evidence>
<dbReference type="InterPro" id="IPR007110">
    <property type="entry name" value="Ig-like_dom"/>
</dbReference>
<dbReference type="GO" id="GO:0002250">
    <property type="term" value="P:adaptive immune response"/>
    <property type="evidence" value="ECO:0007669"/>
    <property type="project" value="UniProtKB-KW"/>
</dbReference>
<dbReference type="GO" id="GO:0019814">
    <property type="term" value="C:immunoglobulin complex"/>
    <property type="evidence" value="ECO:0007669"/>
    <property type="project" value="UniProtKB-KW"/>
</dbReference>
<name>A0A8C6GD38_MUSSI</name>
<organism evidence="6 7">
    <name type="scientific">Mus spicilegus</name>
    <name type="common">Mound-building mouse</name>
    <dbReference type="NCBI Taxonomy" id="10103"/>
    <lineage>
        <taxon>Eukaryota</taxon>
        <taxon>Metazoa</taxon>
        <taxon>Chordata</taxon>
        <taxon>Craniata</taxon>
        <taxon>Vertebrata</taxon>
        <taxon>Euteleostomi</taxon>
        <taxon>Mammalia</taxon>
        <taxon>Eutheria</taxon>
        <taxon>Euarchontoglires</taxon>
        <taxon>Glires</taxon>
        <taxon>Rodentia</taxon>
        <taxon>Myomorpha</taxon>
        <taxon>Muroidea</taxon>
        <taxon>Muridae</taxon>
        <taxon>Murinae</taxon>
        <taxon>Mus</taxon>
        <taxon>Mus</taxon>
    </lineage>
</organism>
<reference evidence="6" key="1">
    <citation type="submission" date="2025-08" db="UniProtKB">
        <authorList>
            <consortium name="Ensembl"/>
        </authorList>
    </citation>
    <scope>IDENTIFICATION</scope>
</reference>
<feature type="signal peptide" evidence="4">
    <location>
        <begin position="1"/>
        <end position="18"/>
    </location>
</feature>
<evidence type="ECO:0000313" key="6">
    <source>
        <dbReference type="Ensembl" id="ENSMSIP00000004080.1"/>
    </source>
</evidence>
<dbReference type="InterPro" id="IPR013783">
    <property type="entry name" value="Ig-like_fold"/>
</dbReference>
<dbReference type="FunFam" id="2.60.40.10:FF:001878">
    <property type="entry name" value="Immunoglobulin heavy variable 1-4"/>
    <property type="match status" value="1"/>
</dbReference>
<dbReference type="Gene3D" id="2.60.40.10">
    <property type="entry name" value="Immunoglobulins"/>
    <property type="match status" value="1"/>
</dbReference>
<dbReference type="SMART" id="SM00409">
    <property type="entry name" value="IG"/>
    <property type="match status" value="1"/>
</dbReference>
<dbReference type="SMART" id="SM00406">
    <property type="entry name" value="IGv"/>
    <property type="match status" value="1"/>
</dbReference>
<dbReference type="PROSITE" id="PS50835">
    <property type="entry name" value="IG_LIKE"/>
    <property type="match status" value="1"/>
</dbReference>
<dbReference type="Pfam" id="PF07686">
    <property type="entry name" value="V-set"/>
    <property type="match status" value="1"/>
</dbReference>
<keyword evidence="3" id="KW-1280">Immunoglobulin</keyword>
<keyword evidence="1" id="KW-0391">Immunity</keyword>
<dbReference type="Ensembl" id="ENSMSIT00000005183.1">
    <property type="protein sequence ID" value="ENSMSIP00000004080.1"/>
    <property type="gene ID" value="ENSMSIG00000003764.1"/>
</dbReference>
<dbReference type="GO" id="GO:0005576">
    <property type="term" value="C:extracellular region"/>
    <property type="evidence" value="ECO:0007669"/>
    <property type="project" value="UniProtKB-ARBA"/>
</dbReference>
<dbReference type="InterPro" id="IPR003599">
    <property type="entry name" value="Ig_sub"/>
</dbReference>
<keyword evidence="2" id="KW-1064">Adaptive immunity</keyword>
<evidence type="ECO:0000256" key="1">
    <source>
        <dbReference type="ARBA" id="ARBA00022859"/>
    </source>
</evidence>
<evidence type="ECO:0000256" key="3">
    <source>
        <dbReference type="ARBA" id="ARBA00043265"/>
    </source>
</evidence>
<evidence type="ECO:0000313" key="7">
    <source>
        <dbReference type="Proteomes" id="UP000694415"/>
    </source>
</evidence>
<proteinExistence type="predicted"/>
<protein>
    <recommendedName>
        <fullName evidence="5">Ig-like domain-containing protein</fullName>
    </recommendedName>
</protein>
<dbReference type="AlphaFoldDB" id="A0A8C6GD38"/>
<keyword evidence="4" id="KW-0732">Signal</keyword>
<dbReference type="InterPro" id="IPR013106">
    <property type="entry name" value="Ig_V-set"/>
</dbReference>
<evidence type="ECO:0000259" key="5">
    <source>
        <dbReference type="PROSITE" id="PS50835"/>
    </source>
</evidence>
<feature type="chain" id="PRO_5034848353" description="Ig-like domain-containing protein" evidence="4">
    <location>
        <begin position="19"/>
        <end position="156"/>
    </location>
</feature>
<sequence>MRVLILVYLLTALPGILSDVQLQESGPALVNPSQTVSLTCTVTGYSITNGNHWWNWIRQVSGYKLEWIGYISSSGSTDSNPSLKSRISITRDTSKNQLFLQLNSVTTEDIATYYCARDTVLSLQYEPRQKPPYRASLHQQVDCQGHLEQEIYIREG</sequence>
<dbReference type="InterPro" id="IPR050199">
    <property type="entry name" value="IgHV"/>
</dbReference>
<dbReference type="GeneTree" id="ENSGT01030000234536"/>